<evidence type="ECO:0000313" key="1">
    <source>
        <dbReference type="EMBL" id="KAG6420881.1"/>
    </source>
</evidence>
<evidence type="ECO:0000313" key="2">
    <source>
        <dbReference type="Proteomes" id="UP000298416"/>
    </source>
</evidence>
<dbReference type="PANTHER" id="PTHR10826:SF41">
    <property type="entry name" value="MITOCHONDRIAL GLYCOPROTEIN FAMILY PROTEIN"/>
    <property type="match status" value="1"/>
</dbReference>
<dbReference type="PANTHER" id="PTHR10826">
    <property type="entry name" value="COMPLEMENT COMPONENT 1"/>
    <property type="match status" value="1"/>
</dbReference>
<proteinExistence type="predicted"/>
<accession>A0A8X8ZY55</accession>
<dbReference type="EMBL" id="PNBA02000006">
    <property type="protein sequence ID" value="KAG6420881.1"/>
    <property type="molecule type" value="Genomic_DNA"/>
</dbReference>
<organism evidence="1">
    <name type="scientific">Salvia splendens</name>
    <name type="common">Scarlet sage</name>
    <dbReference type="NCBI Taxonomy" id="180675"/>
    <lineage>
        <taxon>Eukaryota</taxon>
        <taxon>Viridiplantae</taxon>
        <taxon>Streptophyta</taxon>
        <taxon>Embryophyta</taxon>
        <taxon>Tracheophyta</taxon>
        <taxon>Spermatophyta</taxon>
        <taxon>Magnoliopsida</taxon>
        <taxon>eudicotyledons</taxon>
        <taxon>Gunneridae</taxon>
        <taxon>Pentapetalae</taxon>
        <taxon>asterids</taxon>
        <taxon>lamiids</taxon>
        <taxon>Lamiales</taxon>
        <taxon>Lamiaceae</taxon>
        <taxon>Nepetoideae</taxon>
        <taxon>Mentheae</taxon>
        <taxon>Salviinae</taxon>
        <taxon>Salvia</taxon>
        <taxon>Salvia subgen. Calosphace</taxon>
        <taxon>core Calosphace</taxon>
    </lineage>
</organism>
<dbReference type="InterPro" id="IPR003428">
    <property type="entry name" value="MAM33"/>
</dbReference>
<dbReference type="AlphaFoldDB" id="A0A8X8ZY55"/>
<name>A0A8X8ZY55_SALSN</name>
<gene>
    <name evidence="1" type="ORF">SASPL_117425</name>
</gene>
<protein>
    <submittedName>
        <fullName evidence="1">Uncharacterized protein</fullName>
    </submittedName>
</protein>
<dbReference type="GO" id="GO:0005759">
    <property type="term" value="C:mitochondrial matrix"/>
    <property type="evidence" value="ECO:0007669"/>
    <property type="project" value="InterPro"/>
</dbReference>
<sequence length="199" mass="22225">MFRAVASSSCRLIPAAFRASAYGRRISTAPAHSMLAKALDSKIKHITQSRPVAPPEFPFEIEHPLGGDVSMTRELDGEEIEIEVKLVDEESNSNSSVCLEIDIYKPDGKSMNFEATASANDIVIQKLTTRDGDYKVICSEMCIEPESELQTVLGEFLHARGIEKSVAAFLCDYTLWNSQKSNRHDVEILEKMKKVITDW</sequence>
<dbReference type="Proteomes" id="UP000298416">
    <property type="component" value="Unassembled WGS sequence"/>
</dbReference>
<reference evidence="1" key="2">
    <citation type="submission" date="2020-08" db="EMBL/GenBank/DDBJ databases">
        <title>Plant Genome Project.</title>
        <authorList>
            <person name="Zhang R.-G."/>
        </authorList>
    </citation>
    <scope>NUCLEOTIDE SEQUENCE</scope>
    <source>
        <strain evidence="1">Huo1</strain>
        <tissue evidence="1">Leaf</tissue>
    </source>
</reference>
<dbReference type="OrthoDB" id="915317at2759"/>
<comment type="caution">
    <text evidence="1">The sequence shown here is derived from an EMBL/GenBank/DDBJ whole genome shotgun (WGS) entry which is preliminary data.</text>
</comment>
<keyword evidence="2" id="KW-1185">Reference proteome</keyword>
<reference evidence="1" key="1">
    <citation type="submission" date="2018-01" db="EMBL/GenBank/DDBJ databases">
        <authorList>
            <person name="Mao J.F."/>
        </authorList>
    </citation>
    <scope>NUCLEOTIDE SEQUENCE</scope>
    <source>
        <strain evidence="1">Huo1</strain>
        <tissue evidence="1">Leaf</tissue>
    </source>
</reference>